<evidence type="ECO:0000259" key="5">
    <source>
        <dbReference type="PROSITE" id="PS51192"/>
    </source>
</evidence>
<dbReference type="SMART" id="SM00490">
    <property type="entry name" value="HELICc"/>
    <property type="match status" value="1"/>
</dbReference>
<feature type="region of interest" description="Disordered" evidence="4">
    <location>
        <begin position="144"/>
        <end position="165"/>
    </location>
</feature>
<dbReference type="InterPro" id="IPR011545">
    <property type="entry name" value="DEAD/DEAH_box_helicase_dom"/>
</dbReference>
<dbReference type="SMART" id="SM00487">
    <property type="entry name" value="DEXDc"/>
    <property type="match status" value="1"/>
</dbReference>
<keyword evidence="8" id="KW-1185">Reference proteome</keyword>
<dbReference type="RefSeq" id="WP_087433994.1">
    <property type="nucleotide sequence ID" value="NZ_JAMDLV010000017.1"/>
</dbReference>
<dbReference type="PANTHER" id="PTHR30580">
    <property type="entry name" value="PRIMOSOMAL PROTEIN N"/>
    <property type="match status" value="1"/>
</dbReference>
<dbReference type="InterPro" id="IPR027417">
    <property type="entry name" value="P-loop_NTPase"/>
</dbReference>
<sequence length="703" mass="79756">MQVRIYAVRTEYGWNTGMTLDWRVDVSYWLAEDGRKANGSRLVILQQAISIQLGLVVLEQFSFVKEMDEWGKRRWVQYFAELLMPHRETLEDSTQQLWAEEHLDVLIIEPPHSEPASNTYVREHQDQVYLVAERAVTYMGEEERVTGNITDEQRQKQKEGAGAQRAPLSLYADTRQFADGMRGRLLLDEEIVQLLRDKGWERFVPMRHVLIQFGWLQGWLEVCSGIQWGRDTVASGTHERKRGKGRWWLHISSLWLFKDKSTAAFCGRCGSSEGLNASSCATCGSKRCLTCTQCLNLGRSRSCALLIRGVFQQEVNSDRQVVPVQERLKKWSLAPAQEAASTQALQYIHTIREKGKRNRKSKLALEKGTFLLWAVTGAGKTEMIFPLIEDTLLHGGRALVATPRRDVVLELKPRIEKAFPGQKVVTLYGGSPERWTEGTLTLATTHQLLRFAEAFDLVIIDELDAFPYHNDPMLHRAANRVCRPGGVFVYLSATPPETMQRDVKRGRMAHARVPVRFHRYPLPVPAHIAMPAVEQCLARRSLPDLLMKQISHSVGRGAQVFVFVARIRQVEPMVRLLSHQLPEIIVGGTSAVDEMRSDKVMGFRERKIRVLVTTTILERGVTVPKSDVYILDAHDRLFDASSLVQMAGRAGRSKDDPAGNVVFGSAQWNEAQRKAVRQIRDMNRIAGRNGYLLTEDERGKQVG</sequence>
<feature type="domain" description="Helicase C-terminal" evidence="6">
    <location>
        <begin position="541"/>
        <end position="698"/>
    </location>
</feature>
<dbReference type="Pfam" id="PF00270">
    <property type="entry name" value="DEAD"/>
    <property type="match status" value="1"/>
</dbReference>
<dbReference type="InterPro" id="IPR014001">
    <property type="entry name" value="Helicase_ATP-bd"/>
</dbReference>
<dbReference type="Gene3D" id="3.40.50.300">
    <property type="entry name" value="P-loop containing nucleotide triphosphate hydrolases"/>
    <property type="match status" value="2"/>
</dbReference>
<evidence type="ECO:0000313" key="7">
    <source>
        <dbReference type="EMBL" id="MCY9520320.1"/>
    </source>
</evidence>
<organism evidence="7 8">
    <name type="scientific">Paenibacillus apiarius</name>
    <dbReference type="NCBI Taxonomy" id="46240"/>
    <lineage>
        <taxon>Bacteria</taxon>
        <taxon>Bacillati</taxon>
        <taxon>Bacillota</taxon>
        <taxon>Bacilli</taxon>
        <taxon>Bacillales</taxon>
        <taxon>Paenibacillaceae</taxon>
        <taxon>Paenibacillus</taxon>
    </lineage>
</organism>
<protein>
    <submittedName>
        <fullName evidence="7">DEAD/DEAH box helicase family protein</fullName>
    </submittedName>
</protein>
<evidence type="ECO:0000256" key="1">
    <source>
        <dbReference type="ARBA" id="ARBA00022741"/>
    </source>
</evidence>
<evidence type="ECO:0000256" key="2">
    <source>
        <dbReference type="ARBA" id="ARBA00022840"/>
    </source>
</evidence>
<evidence type="ECO:0000259" key="6">
    <source>
        <dbReference type="PROSITE" id="PS51194"/>
    </source>
</evidence>
<dbReference type="Pfam" id="PF00271">
    <property type="entry name" value="Helicase_C"/>
    <property type="match status" value="1"/>
</dbReference>
<accession>A0ABT4DU59</accession>
<reference evidence="7 8" key="1">
    <citation type="submission" date="2022-05" db="EMBL/GenBank/DDBJ databases">
        <title>Genome Sequencing of Bee-Associated Microbes.</title>
        <authorList>
            <person name="Dunlap C."/>
        </authorList>
    </citation>
    <scope>NUCLEOTIDE SEQUENCE [LARGE SCALE GENOMIC DNA]</scope>
    <source>
        <strain evidence="7 8">NRRL NRS-1438</strain>
    </source>
</reference>
<name>A0ABT4DU59_9BACL</name>
<feature type="domain" description="Helicase ATP-binding" evidence="5">
    <location>
        <begin position="361"/>
        <end position="513"/>
    </location>
</feature>
<keyword evidence="7" id="KW-0347">Helicase</keyword>
<dbReference type="PANTHER" id="PTHR30580:SF1">
    <property type="entry name" value="COMF OPERON PROTEIN 1"/>
    <property type="match status" value="1"/>
</dbReference>
<feature type="compositionally biased region" description="Basic and acidic residues" evidence="4">
    <location>
        <begin position="144"/>
        <end position="159"/>
    </location>
</feature>
<gene>
    <name evidence="7" type="ORF">M5X09_11600</name>
</gene>
<keyword evidence="3" id="KW-0238">DNA-binding</keyword>
<evidence type="ECO:0000313" key="8">
    <source>
        <dbReference type="Proteomes" id="UP001207626"/>
    </source>
</evidence>
<proteinExistence type="predicted"/>
<dbReference type="SUPFAM" id="SSF52540">
    <property type="entry name" value="P-loop containing nucleoside triphosphate hydrolases"/>
    <property type="match status" value="1"/>
</dbReference>
<evidence type="ECO:0000256" key="3">
    <source>
        <dbReference type="ARBA" id="ARBA00023125"/>
    </source>
</evidence>
<evidence type="ECO:0000256" key="4">
    <source>
        <dbReference type="SAM" id="MobiDB-lite"/>
    </source>
</evidence>
<dbReference type="PROSITE" id="PS51192">
    <property type="entry name" value="HELICASE_ATP_BIND_1"/>
    <property type="match status" value="1"/>
</dbReference>
<dbReference type="PROSITE" id="PS51194">
    <property type="entry name" value="HELICASE_CTER"/>
    <property type="match status" value="1"/>
</dbReference>
<dbReference type="InterPro" id="IPR001650">
    <property type="entry name" value="Helicase_C-like"/>
</dbReference>
<keyword evidence="7" id="KW-0378">Hydrolase</keyword>
<keyword evidence="1" id="KW-0547">Nucleotide-binding</keyword>
<keyword evidence="2" id="KW-0067">ATP-binding</keyword>
<dbReference type="EMBL" id="JAMDLW010000014">
    <property type="protein sequence ID" value="MCY9520320.1"/>
    <property type="molecule type" value="Genomic_DNA"/>
</dbReference>
<comment type="caution">
    <text evidence="7">The sequence shown here is derived from an EMBL/GenBank/DDBJ whole genome shotgun (WGS) entry which is preliminary data.</text>
</comment>
<dbReference type="Proteomes" id="UP001207626">
    <property type="component" value="Unassembled WGS sequence"/>
</dbReference>
<dbReference type="GO" id="GO:0004386">
    <property type="term" value="F:helicase activity"/>
    <property type="evidence" value="ECO:0007669"/>
    <property type="project" value="UniProtKB-KW"/>
</dbReference>